<dbReference type="Proteomes" id="UP000257016">
    <property type="component" value="Unassembled WGS sequence"/>
</dbReference>
<proteinExistence type="predicted"/>
<gene>
    <name evidence="1" type="ORF">CBM2586_A10267</name>
</gene>
<name>A0A375B9D8_9BURK</name>
<comment type="caution">
    <text evidence="1">The sequence shown here is derived from an EMBL/GenBank/DDBJ whole genome shotgun (WGS) entry which is preliminary data.</text>
</comment>
<dbReference type="AlphaFoldDB" id="A0A375B9D8"/>
<accession>A0A375B9D8</accession>
<protein>
    <submittedName>
        <fullName evidence="1">Uncharacterized protein</fullName>
    </submittedName>
</protein>
<sequence>MIGMSVYATAPFGIDRAMQSVCSLKVKFLTNLVSHWSRVKRIYGRVVAQRYREAVRTYSSNPLPRSSHAGQVPHPYPHVCAVVWSPI</sequence>
<organism evidence="1">
    <name type="scientific">Cupriavidus taiwanensis</name>
    <dbReference type="NCBI Taxonomy" id="164546"/>
    <lineage>
        <taxon>Bacteria</taxon>
        <taxon>Pseudomonadati</taxon>
        <taxon>Pseudomonadota</taxon>
        <taxon>Betaproteobacteria</taxon>
        <taxon>Burkholderiales</taxon>
        <taxon>Burkholderiaceae</taxon>
        <taxon>Cupriavidus</taxon>
    </lineage>
</organism>
<reference evidence="1" key="1">
    <citation type="submission" date="2018-01" db="EMBL/GenBank/DDBJ databases">
        <authorList>
            <person name="Clerissi C."/>
        </authorList>
    </citation>
    <scope>NUCLEOTIDE SEQUENCE</scope>
    <source>
        <strain evidence="1">Cupriavidus taiwanensis LMG 19430</strain>
    </source>
</reference>
<dbReference type="EMBL" id="OFSN01000001">
    <property type="protein sequence ID" value="SOY40302.1"/>
    <property type="molecule type" value="Genomic_DNA"/>
</dbReference>
<evidence type="ECO:0000313" key="1">
    <source>
        <dbReference type="EMBL" id="SOY40302.1"/>
    </source>
</evidence>